<gene>
    <name evidence="7" type="primary">MPV17</name>
</gene>
<accession>C1C255</accession>
<dbReference type="AlphaFoldDB" id="C1C255"/>
<comment type="similarity">
    <text evidence="2">Belongs to the peroxisomal membrane protein PXMP2/4 family.</text>
</comment>
<evidence type="ECO:0000256" key="6">
    <source>
        <dbReference type="SAM" id="Phobius"/>
    </source>
</evidence>
<dbReference type="GO" id="GO:0016020">
    <property type="term" value="C:membrane"/>
    <property type="evidence" value="ECO:0007669"/>
    <property type="project" value="UniProtKB-SubCell"/>
</dbReference>
<dbReference type="EMBL" id="BT080934">
    <property type="protein sequence ID" value="ACO15358.1"/>
    <property type="molecule type" value="mRNA"/>
</dbReference>
<organism evidence="7">
    <name type="scientific">Caligus clemensi</name>
    <name type="common">Sea louse</name>
    <dbReference type="NCBI Taxonomy" id="344056"/>
    <lineage>
        <taxon>Eukaryota</taxon>
        <taxon>Metazoa</taxon>
        <taxon>Ecdysozoa</taxon>
        <taxon>Arthropoda</taxon>
        <taxon>Crustacea</taxon>
        <taxon>Multicrustacea</taxon>
        <taxon>Hexanauplia</taxon>
        <taxon>Copepoda</taxon>
        <taxon>Siphonostomatoida</taxon>
        <taxon>Caligidae</taxon>
        <taxon>Caligus</taxon>
    </lineage>
</organism>
<evidence type="ECO:0000256" key="5">
    <source>
        <dbReference type="ARBA" id="ARBA00023136"/>
    </source>
</evidence>
<proteinExistence type="evidence at transcript level"/>
<evidence type="ECO:0000256" key="4">
    <source>
        <dbReference type="ARBA" id="ARBA00022989"/>
    </source>
</evidence>
<evidence type="ECO:0000256" key="2">
    <source>
        <dbReference type="ARBA" id="ARBA00006824"/>
    </source>
</evidence>
<evidence type="ECO:0000256" key="1">
    <source>
        <dbReference type="ARBA" id="ARBA00004141"/>
    </source>
</evidence>
<reference evidence="7" key="1">
    <citation type="submission" date="2009-03" db="EMBL/GenBank/DDBJ databases">
        <title>Caligus clemensi ESTs and full-length cDNAs.</title>
        <authorList>
            <person name="Yasuike M."/>
            <person name="von Schalburg K."/>
            <person name="Cooper G."/>
            <person name="Leong J."/>
            <person name="Jones S.R.M."/>
            <person name="Koop B.F."/>
        </authorList>
    </citation>
    <scope>NUCLEOTIDE SEQUENCE</scope>
    <source>
        <tissue evidence="7">Whole</tissue>
    </source>
</reference>
<evidence type="ECO:0000256" key="3">
    <source>
        <dbReference type="ARBA" id="ARBA00022692"/>
    </source>
</evidence>
<keyword evidence="5 6" id="KW-0472">Membrane</keyword>
<dbReference type="InterPro" id="IPR007248">
    <property type="entry name" value="Mpv17_PMP22"/>
</dbReference>
<protein>
    <submittedName>
        <fullName evidence="7">Mpv17-like protein</fullName>
    </submittedName>
</protein>
<sequence>MESKYKHTLKDILLNNSPFTQIWPMAQLINFYFVPFLMRPLFVNFVALFWNSYLAWKLN</sequence>
<keyword evidence="4 6" id="KW-1133">Transmembrane helix</keyword>
<evidence type="ECO:0000313" key="7">
    <source>
        <dbReference type="EMBL" id="ACO15358.1"/>
    </source>
</evidence>
<dbReference type="Pfam" id="PF04117">
    <property type="entry name" value="Mpv17_PMP22"/>
    <property type="match status" value="1"/>
</dbReference>
<feature type="transmembrane region" description="Helical" evidence="6">
    <location>
        <begin position="29"/>
        <end position="50"/>
    </location>
</feature>
<name>C1C255_CALCM</name>
<comment type="subcellular location">
    <subcellularLocation>
        <location evidence="1">Membrane</location>
        <topology evidence="1">Multi-pass membrane protein</topology>
    </subcellularLocation>
</comment>
<keyword evidence="3 6" id="KW-0812">Transmembrane</keyword>